<dbReference type="SUPFAM" id="SSF52540">
    <property type="entry name" value="P-loop containing nucleoside triphosphate hydrolases"/>
    <property type="match status" value="1"/>
</dbReference>
<dbReference type="PRINTS" id="PR00038">
    <property type="entry name" value="HTHLUXR"/>
</dbReference>
<reference evidence="3" key="1">
    <citation type="submission" date="2015-11" db="EMBL/GenBank/DDBJ databases">
        <authorList>
            <person name="Wang J."/>
            <person name="Wang L."/>
            <person name="Wang F."/>
            <person name="Cao G."/>
        </authorList>
    </citation>
    <scope>NUCLEOTIDE SEQUENCE [LARGE SCALE GENOMIC DNA]</scope>
    <source>
        <strain evidence="3">gdw1</strain>
    </source>
</reference>
<dbReference type="CDD" id="cd06170">
    <property type="entry name" value="LuxR_C_like"/>
    <property type="match status" value="1"/>
</dbReference>
<dbReference type="PROSITE" id="PS00622">
    <property type="entry name" value="HTH_LUXR_1"/>
    <property type="match status" value="1"/>
</dbReference>
<dbReference type="InterPro" id="IPR036388">
    <property type="entry name" value="WH-like_DNA-bd_sf"/>
</dbReference>
<proteinExistence type="predicted"/>
<dbReference type="Gene3D" id="1.10.10.10">
    <property type="entry name" value="Winged helix-like DNA-binding domain superfamily/Winged helix DNA-binding domain"/>
    <property type="match status" value="1"/>
</dbReference>
<evidence type="ECO:0000313" key="3">
    <source>
        <dbReference type="Proteomes" id="UP000094426"/>
    </source>
</evidence>
<dbReference type="OrthoDB" id="9812579at2"/>
<dbReference type="SUPFAM" id="SSF46894">
    <property type="entry name" value="C-terminal effector domain of the bipartite response regulators"/>
    <property type="match status" value="1"/>
</dbReference>
<protein>
    <recommendedName>
        <fullName evidence="1">HTH luxR-type domain-containing protein</fullName>
    </recommendedName>
</protein>
<dbReference type="Gene3D" id="3.40.50.300">
    <property type="entry name" value="P-loop containing nucleotide triphosphate hydrolases"/>
    <property type="match status" value="1"/>
</dbReference>
<dbReference type="SMART" id="SM00421">
    <property type="entry name" value="HTH_LUXR"/>
    <property type="match status" value="1"/>
</dbReference>
<dbReference type="GO" id="GO:0006355">
    <property type="term" value="P:regulation of DNA-templated transcription"/>
    <property type="evidence" value="ECO:0007669"/>
    <property type="project" value="InterPro"/>
</dbReference>
<dbReference type="InterPro" id="IPR016032">
    <property type="entry name" value="Sig_transdc_resp-reg_C-effctor"/>
</dbReference>
<dbReference type="AlphaFoldDB" id="A0A1E2SI85"/>
<dbReference type="OMA" id="ACERAWF"/>
<accession>A0A1E2SI85</accession>
<dbReference type="PANTHER" id="PTHR47691:SF3">
    <property type="entry name" value="HTH-TYPE TRANSCRIPTIONAL REGULATOR RV0890C-RELATED"/>
    <property type="match status" value="1"/>
</dbReference>
<dbReference type="EMBL" id="LNZG01000045">
    <property type="protein sequence ID" value="ODA89576.1"/>
    <property type="molecule type" value="Genomic_DNA"/>
</dbReference>
<organism evidence="2 3">
    <name type="scientific">Leifsonia xyli subsp. xyli</name>
    <dbReference type="NCBI Taxonomy" id="59736"/>
    <lineage>
        <taxon>Bacteria</taxon>
        <taxon>Bacillati</taxon>
        <taxon>Actinomycetota</taxon>
        <taxon>Actinomycetes</taxon>
        <taxon>Micrococcales</taxon>
        <taxon>Microbacteriaceae</taxon>
        <taxon>Leifsonia</taxon>
    </lineage>
</organism>
<dbReference type="PROSITE" id="PS50043">
    <property type="entry name" value="HTH_LUXR_2"/>
    <property type="match status" value="1"/>
</dbReference>
<comment type="caution">
    <text evidence="2">The sequence shown here is derived from an EMBL/GenBank/DDBJ whole genome shotgun (WGS) entry which is preliminary data.</text>
</comment>
<name>A0A1E2SI85_LEIXY</name>
<sequence>MKQLGNISDFLSTSPLVGRRSELLSALALSEASRLVTVTGPGGVGKTRFALELVGRFSQRFALPAWVLPLARSVDLDDGISATLRQIGQDSASLIDYLASREAVLVVDNCEHLLPECRELIGHIRKHCPSVRVIATSREHLGIDGEAIFALPVLGLKSAAVAGDETSDSARLFLMRVAARNPGVELESDLGTVEQICSRLDGLPLAIELAAARSALFSPAELLERLESPLRLLAADRGRSDRNASIRRSIGWSYDLCAPDEKRVWRFLSVFTGHIPLSTIEYVARRVAPDVENTLDLAQSLVDKSVLSTNRDENGVWFSLLVPLREYGREALESAGEDALARRIHLDRCIALVTEAEAKWASARQRSLQAQISHAIPDVRSAIDFACADPSLHRSGLDLLVPLWRQLWVTRDRLGELIGWLDTVLSGMAETDETVVEALLMRAYFAGIAQGIPAAAPRFAAALQRADEIGYADAHLLYDIGMASLLPDGDEAIRLYERSLPAAMKNPRILLGTRIQPLLTLMHDRLGHRERAEELTKTFVERSTFTGEVLDRSYLMFGRGVNALTRGEAQTAIDFAEECVRLTQTTLTHDTGASLETVAGGLVELSDPVGAARALGIADAVWDTIGRHSVNFLQRPADRAPIEAAVRDALGDEVYAAETSAARAAPLAESLRRLLGAEGSEPREAEDGLTRREREIRRLVREGLSNREIALRLTLSVRTVEGHVQNTLVKLGYESRKHLIANESRRRTE</sequence>
<dbReference type="InterPro" id="IPR027417">
    <property type="entry name" value="P-loop_NTPase"/>
</dbReference>
<evidence type="ECO:0000259" key="1">
    <source>
        <dbReference type="PROSITE" id="PS50043"/>
    </source>
</evidence>
<dbReference type="PANTHER" id="PTHR47691">
    <property type="entry name" value="REGULATOR-RELATED"/>
    <property type="match status" value="1"/>
</dbReference>
<dbReference type="Pfam" id="PF00196">
    <property type="entry name" value="GerE"/>
    <property type="match status" value="1"/>
</dbReference>
<evidence type="ECO:0000313" key="2">
    <source>
        <dbReference type="EMBL" id="ODA89576.1"/>
    </source>
</evidence>
<dbReference type="InterPro" id="IPR000792">
    <property type="entry name" value="Tscrpt_reg_LuxR_C"/>
</dbReference>
<dbReference type="GO" id="GO:0003677">
    <property type="term" value="F:DNA binding"/>
    <property type="evidence" value="ECO:0007669"/>
    <property type="project" value="InterPro"/>
</dbReference>
<feature type="domain" description="HTH luxR-type" evidence="1">
    <location>
        <begin position="682"/>
        <end position="747"/>
    </location>
</feature>
<gene>
    <name evidence="2" type="ORF">ATY41_04685</name>
</gene>
<dbReference type="Proteomes" id="UP000094426">
    <property type="component" value="Unassembled WGS sequence"/>
</dbReference>